<keyword evidence="6 10" id="KW-1133">Transmembrane helix</keyword>
<reference evidence="11 12" key="1">
    <citation type="journal article" date="2008" name="Nature">
        <title>The genome of the model beetle and pest Tribolium castaneum.</title>
        <authorList>
            <consortium name="Tribolium Genome Sequencing Consortium"/>
            <person name="Richards S."/>
            <person name="Gibbs R.A."/>
            <person name="Weinstock G.M."/>
            <person name="Brown S.J."/>
            <person name="Denell R."/>
            <person name="Beeman R.W."/>
            <person name="Gibbs R."/>
            <person name="Beeman R.W."/>
            <person name="Brown S.J."/>
            <person name="Bucher G."/>
            <person name="Friedrich M."/>
            <person name="Grimmelikhuijzen C.J."/>
            <person name="Klingler M."/>
            <person name="Lorenzen M."/>
            <person name="Richards S."/>
            <person name="Roth S."/>
            <person name="Schroder R."/>
            <person name="Tautz D."/>
            <person name="Zdobnov E.M."/>
            <person name="Muzny D."/>
            <person name="Gibbs R.A."/>
            <person name="Weinstock G.M."/>
            <person name="Attaway T."/>
            <person name="Bell S."/>
            <person name="Buhay C.J."/>
            <person name="Chandrabose M.N."/>
            <person name="Chavez D."/>
            <person name="Clerk-Blankenburg K.P."/>
            <person name="Cree A."/>
            <person name="Dao M."/>
            <person name="Davis C."/>
            <person name="Chacko J."/>
            <person name="Dinh H."/>
            <person name="Dugan-Rocha S."/>
            <person name="Fowler G."/>
            <person name="Garner T.T."/>
            <person name="Garnes J."/>
            <person name="Gnirke A."/>
            <person name="Hawes A."/>
            <person name="Hernandez J."/>
            <person name="Hines S."/>
            <person name="Holder M."/>
            <person name="Hume J."/>
            <person name="Jhangiani S.N."/>
            <person name="Joshi V."/>
            <person name="Khan Z.M."/>
            <person name="Jackson L."/>
            <person name="Kovar C."/>
            <person name="Kowis A."/>
            <person name="Lee S."/>
            <person name="Lewis L.R."/>
            <person name="Margolis J."/>
            <person name="Morgan M."/>
            <person name="Nazareth L.V."/>
            <person name="Nguyen N."/>
            <person name="Okwuonu G."/>
            <person name="Parker D."/>
            <person name="Richards S."/>
            <person name="Ruiz S.J."/>
            <person name="Santibanez J."/>
            <person name="Savard J."/>
            <person name="Scherer S.E."/>
            <person name="Schneider B."/>
            <person name="Sodergren E."/>
            <person name="Tautz D."/>
            <person name="Vattahil S."/>
            <person name="Villasana D."/>
            <person name="White C.S."/>
            <person name="Wright R."/>
            <person name="Park Y."/>
            <person name="Beeman R.W."/>
            <person name="Lord J."/>
            <person name="Oppert B."/>
            <person name="Lorenzen M."/>
            <person name="Brown S."/>
            <person name="Wang L."/>
            <person name="Savard J."/>
            <person name="Tautz D."/>
            <person name="Richards S."/>
            <person name="Weinstock G."/>
            <person name="Gibbs R.A."/>
            <person name="Liu Y."/>
            <person name="Worley K."/>
            <person name="Weinstock G."/>
            <person name="Elsik C.G."/>
            <person name="Reese J.T."/>
            <person name="Elhaik E."/>
            <person name="Landan G."/>
            <person name="Graur D."/>
            <person name="Arensburger P."/>
            <person name="Atkinson P."/>
            <person name="Beeman R.W."/>
            <person name="Beidler J."/>
            <person name="Brown S.J."/>
            <person name="Demuth J.P."/>
            <person name="Drury D.W."/>
            <person name="Du Y.Z."/>
            <person name="Fujiwara H."/>
            <person name="Lorenzen M."/>
            <person name="Maselli V."/>
            <person name="Osanai M."/>
            <person name="Park Y."/>
            <person name="Robertson H.M."/>
            <person name="Tu Z."/>
            <person name="Wang J.J."/>
            <person name="Wang S."/>
            <person name="Richards S."/>
            <person name="Song H."/>
            <person name="Zhang L."/>
            <person name="Sodergren E."/>
            <person name="Werner D."/>
            <person name="Stanke M."/>
            <person name="Morgenstern B."/>
            <person name="Solovyev V."/>
            <person name="Kosarev P."/>
            <person name="Brown G."/>
            <person name="Chen H.C."/>
            <person name="Ermolaeva O."/>
            <person name="Hlavina W."/>
            <person name="Kapustin Y."/>
            <person name="Kiryutin B."/>
            <person name="Kitts P."/>
            <person name="Maglott D."/>
            <person name="Pruitt K."/>
            <person name="Sapojnikov V."/>
            <person name="Souvorov A."/>
            <person name="Mackey A.J."/>
            <person name="Waterhouse R.M."/>
            <person name="Wyder S."/>
            <person name="Zdobnov E.M."/>
            <person name="Zdobnov E.M."/>
            <person name="Wyder S."/>
            <person name="Kriventseva E.V."/>
            <person name="Kadowaki T."/>
            <person name="Bork P."/>
            <person name="Aranda M."/>
            <person name="Bao R."/>
            <person name="Beermann A."/>
            <person name="Berns N."/>
            <person name="Bolognesi R."/>
            <person name="Bonneton F."/>
            <person name="Bopp D."/>
            <person name="Brown S.J."/>
            <person name="Bucher G."/>
            <person name="Butts T."/>
            <person name="Chaumot A."/>
            <person name="Denell R.E."/>
            <person name="Ferrier D.E."/>
            <person name="Friedrich M."/>
            <person name="Gordon C.M."/>
            <person name="Jindra M."/>
            <person name="Klingler M."/>
            <person name="Lan Q."/>
            <person name="Lattorff H.M."/>
            <person name="Laudet V."/>
            <person name="von Levetsow C."/>
            <person name="Liu Z."/>
            <person name="Lutz R."/>
            <person name="Lynch J.A."/>
            <person name="da Fonseca R.N."/>
            <person name="Posnien N."/>
            <person name="Reuter R."/>
            <person name="Roth S."/>
            <person name="Savard J."/>
            <person name="Schinko J.B."/>
            <person name="Schmitt C."/>
            <person name="Schoppmeier M."/>
            <person name="Schroder R."/>
            <person name="Shippy T.D."/>
            <person name="Simonnet F."/>
            <person name="Marques-Souza H."/>
            <person name="Tautz D."/>
            <person name="Tomoyasu Y."/>
            <person name="Trauner J."/>
            <person name="Van der Zee M."/>
            <person name="Vervoort M."/>
            <person name="Wittkopp N."/>
            <person name="Wimmer E.A."/>
            <person name="Yang X."/>
            <person name="Jones A.K."/>
            <person name="Sattelle D.B."/>
            <person name="Ebert P.R."/>
            <person name="Nelson D."/>
            <person name="Scott J.G."/>
            <person name="Beeman R.W."/>
            <person name="Muthukrishnan S."/>
            <person name="Kramer K.J."/>
            <person name="Arakane Y."/>
            <person name="Beeman R.W."/>
            <person name="Zhu Q."/>
            <person name="Hogenkamp D."/>
            <person name="Dixit R."/>
            <person name="Oppert B."/>
            <person name="Jiang H."/>
            <person name="Zou Z."/>
            <person name="Marshall J."/>
            <person name="Elpidina E."/>
            <person name="Vinokurov K."/>
            <person name="Oppert C."/>
            <person name="Zou Z."/>
            <person name="Evans J."/>
            <person name="Lu Z."/>
            <person name="Zhao P."/>
            <person name="Sumathipala N."/>
            <person name="Altincicek B."/>
            <person name="Vilcinskas A."/>
            <person name="Williams M."/>
            <person name="Hultmark D."/>
            <person name="Hetru C."/>
            <person name="Jiang H."/>
            <person name="Grimmelikhuijzen C.J."/>
            <person name="Hauser F."/>
            <person name="Cazzamali G."/>
            <person name="Williamson M."/>
            <person name="Park Y."/>
            <person name="Li B."/>
            <person name="Tanaka Y."/>
            <person name="Predel R."/>
            <person name="Neupert S."/>
            <person name="Schachtner J."/>
            <person name="Verleyen P."/>
            <person name="Raible F."/>
            <person name="Bork P."/>
            <person name="Friedrich M."/>
            <person name="Walden K.K."/>
            <person name="Robertson H.M."/>
            <person name="Angeli S."/>
            <person name="Foret S."/>
            <person name="Bucher G."/>
            <person name="Schuetz S."/>
            <person name="Maleszka R."/>
            <person name="Wimmer E.A."/>
            <person name="Beeman R.W."/>
            <person name="Lorenzen M."/>
            <person name="Tomoyasu Y."/>
            <person name="Miller S.C."/>
            <person name="Grossmann D."/>
            <person name="Bucher G."/>
        </authorList>
    </citation>
    <scope>NUCLEOTIDE SEQUENCE [LARGE SCALE GENOMIC DNA]</scope>
    <source>
        <strain evidence="11 12">Georgia GA2</strain>
    </source>
</reference>
<proteinExistence type="inferred from homology"/>
<comment type="similarity">
    <text evidence="10">Belongs to the ELO family.</text>
</comment>
<keyword evidence="2 10" id="KW-0444">Lipid biosynthesis</keyword>
<evidence type="ECO:0000256" key="9">
    <source>
        <dbReference type="ARBA" id="ARBA00023160"/>
    </source>
</evidence>
<evidence type="ECO:0000313" key="11">
    <source>
        <dbReference type="EMBL" id="EFA10643.2"/>
    </source>
</evidence>
<evidence type="ECO:0000256" key="4">
    <source>
        <dbReference type="ARBA" id="ARBA00022692"/>
    </source>
</evidence>
<gene>
    <name evidence="11" type="primary">AUGUSTUS-3.0.2_16280</name>
    <name evidence="11" type="ORF">TcasGA2_TC016280</name>
</gene>
<dbReference type="InterPro" id="IPR030457">
    <property type="entry name" value="ELO_CS"/>
</dbReference>
<dbReference type="GO" id="GO:0042761">
    <property type="term" value="P:very long-chain fatty acid biosynthetic process"/>
    <property type="evidence" value="ECO:0000318"/>
    <property type="project" value="GO_Central"/>
</dbReference>
<dbReference type="GO" id="GO:0034625">
    <property type="term" value="P:fatty acid elongation, monounsaturated fatty acid"/>
    <property type="evidence" value="ECO:0000318"/>
    <property type="project" value="GO_Central"/>
</dbReference>
<dbReference type="InterPro" id="IPR002076">
    <property type="entry name" value="ELO_fam"/>
</dbReference>
<evidence type="ECO:0000313" key="12">
    <source>
        <dbReference type="Proteomes" id="UP000007266"/>
    </source>
</evidence>
<evidence type="ECO:0000256" key="1">
    <source>
        <dbReference type="ARBA" id="ARBA00004141"/>
    </source>
</evidence>
<dbReference type="OMA" id="MTTYMKI"/>
<evidence type="ECO:0000256" key="6">
    <source>
        <dbReference type="ARBA" id="ARBA00022989"/>
    </source>
</evidence>
<keyword evidence="9 10" id="KW-0275">Fatty acid biosynthesis</keyword>
<keyword evidence="7 10" id="KW-0443">Lipid metabolism</keyword>
<accession>D6X2U5</accession>
<feature type="transmembrane region" description="Helical" evidence="10">
    <location>
        <begin position="234"/>
        <end position="255"/>
    </location>
</feature>
<evidence type="ECO:0000256" key="2">
    <source>
        <dbReference type="ARBA" id="ARBA00022516"/>
    </source>
</evidence>
<evidence type="ECO:0000256" key="8">
    <source>
        <dbReference type="ARBA" id="ARBA00023136"/>
    </source>
</evidence>
<dbReference type="GO" id="GO:0019367">
    <property type="term" value="P:fatty acid elongation, saturated fatty acid"/>
    <property type="evidence" value="ECO:0000318"/>
    <property type="project" value="GO_Central"/>
</dbReference>
<feature type="transmembrane region" description="Helical" evidence="10">
    <location>
        <begin position="171"/>
        <end position="194"/>
    </location>
</feature>
<reference evidence="11 12" key="2">
    <citation type="journal article" date="2010" name="Nucleic Acids Res.">
        <title>BeetleBase in 2010: revisions to provide comprehensive genomic information for Tribolium castaneum.</title>
        <authorList>
            <person name="Kim H.S."/>
            <person name="Murphy T."/>
            <person name="Xia J."/>
            <person name="Caragea D."/>
            <person name="Park Y."/>
            <person name="Beeman R.W."/>
            <person name="Lorenzen M.D."/>
            <person name="Butcher S."/>
            <person name="Manak J.R."/>
            <person name="Brown S.J."/>
        </authorList>
    </citation>
    <scope>GENOME REANNOTATION</scope>
    <source>
        <strain evidence="11 12">Georgia GA2</strain>
    </source>
</reference>
<dbReference type="GO" id="GO:0034626">
    <property type="term" value="P:fatty acid elongation, polyunsaturated fatty acid"/>
    <property type="evidence" value="ECO:0000318"/>
    <property type="project" value="GO_Central"/>
</dbReference>
<protein>
    <recommendedName>
        <fullName evidence="10">Elongation of very long chain fatty acids protein</fullName>
        <ecNumber evidence="10">2.3.1.199</ecNumber>
    </recommendedName>
    <alternativeName>
        <fullName evidence="10">Very-long-chain 3-oxoacyl-CoA synthase</fullName>
    </alternativeName>
</protein>
<keyword evidence="5 10" id="KW-0276">Fatty acid metabolism</keyword>
<dbReference type="EC" id="2.3.1.199" evidence="10"/>
<feature type="transmembrane region" description="Helical" evidence="10">
    <location>
        <begin position="67"/>
        <end position="87"/>
    </location>
</feature>
<feature type="transmembrane region" description="Helical" evidence="10">
    <location>
        <begin position="117"/>
        <end position="136"/>
    </location>
</feature>
<dbReference type="FunCoup" id="D6X2U5">
    <property type="interactions" value="49"/>
</dbReference>
<evidence type="ECO:0000256" key="5">
    <source>
        <dbReference type="ARBA" id="ARBA00022832"/>
    </source>
</evidence>
<dbReference type="InParanoid" id="D6X2U5"/>
<dbReference type="HOGENOM" id="CLU_048483_0_2_1"/>
<dbReference type="GO" id="GO:0030148">
    <property type="term" value="P:sphingolipid biosynthetic process"/>
    <property type="evidence" value="ECO:0000318"/>
    <property type="project" value="GO_Central"/>
</dbReference>
<feature type="transmembrane region" description="Helical" evidence="10">
    <location>
        <begin position="206"/>
        <end position="228"/>
    </location>
</feature>
<comment type="catalytic activity">
    <reaction evidence="10">
        <text>a very-long-chain acyl-CoA + malonyl-CoA + H(+) = a very-long-chain 3-oxoacyl-CoA + CO2 + CoA</text>
        <dbReference type="Rhea" id="RHEA:32727"/>
        <dbReference type="ChEBI" id="CHEBI:15378"/>
        <dbReference type="ChEBI" id="CHEBI:16526"/>
        <dbReference type="ChEBI" id="CHEBI:57287"/>
        <dbReference type="ChEBI" id="CHEBI:57384"/>
        <dbReference type="ChEBI" id="CHEBI:90725"/>
        <dbReference type="ChEBI" id="CHEBI:90736"/>
        <dbReference type="EC" id="2.3.1.199"/>
    </reaction>
</comment>
<organism evidence="11 12">
    <name type="scientific">Tribolium castaneum</name>
    <name type="common">Red flour beetle</name>
    <dbReference type="NCBI Taxonomy" id="7070"/>
    <lineage>
        <taxon>Eukaryota</taxon>
        <taxon>Metazoa</taxon>
        <taxon>Ecdysozoa</taxon>
        <taxon>Arthropoda</taxon>
        <taxon>Hexapoda</taxon>
        <taxon>Insecta</taxon>
        <taxon>Pterygota</taxon>
        <taxon>Neoptera</taxon>
        <taxon>Endopterygota</taxon>
        <taxon>Coleoptera</taxon>
        <taxon>Polyphaga</taxon>
        <taxon>Cucujiformia</taxon>
        <taxon>Tenebrionidae</taxon>
        <taxon>Tenebrionidae incertae sedis</taxon>
        <taxon>Tribolium</taxon>
    </lineage>
</organism>
<evidence type="ECO:0000256" key="10">
    <source>
        <dbReference type="RuleBase" id="RU361115"/>
    </source>
</evidence>
<keyword evidence="4 10" id="KW-0812">Transmembrane</keyword>
<sequence>MTSLMHMVVENYNELMESKRDPVVDSWLFMSSPVPVVTILLVYLYFVLKLGPKLMEKREAFDLKGVLIGYNLYQVLFSTWLCCQAMTVKSALPHLLNHTCRNPSTNKEFQFALANGAWWYFFSKIVELLDTVFFVLRKKQSQVTFLHVYHHSCTMFFSWGYLKFLPGEQGVVIGLLNSFVHVVMYTYYLIAALGPRFQKYLWWKKYMTWMQLTQFCIMLAYLISIIAMDCKLPKALTFFFVANVVVFLYLFSNFYRKAYIKPKSSLTGDVKTIKSQ</sequence>
<dbReference type="Pfam" id="PF01151">
    <property type="entry name" value="ELO"/>
    <property type="match status" value="1"/>
</dbReference>
<feature type="transmembrane region" description="Helical" evidence="10">
    <location>
        <begin position="148"/>
        <end position="165"/>
    </location>
</feature>
<dbReference type="EMBL" id="KQ971372">
    <property type="protein sequence ID" value="EFA10643.2"/>
    <property type="molecule type" value="Genomic_DNA"/>
</dbReference>
<dbReference type="GO" id="GO:0005789">
    <property type="term" value="C:endoplasmic reticulum membrane"/>
    <property type="evidence" value="ECO:0000318"/>
    <property type="project" value="GO_Central"/>
</dbReference>
<comment type="subcellular location">
    <subcellularLocation>
        <location evidence="1">Membrane</location>
        <topology evidence="1">Multi-pass membrane protein</topology>
    </subcellularLocation>
</comment>
<evidence type="ECO:0000256" key="3">
    <source>
        <dbReference type="ARBA" id="ARBA00022679"/>
    </source>
</evidence>
<dbReference type="PROSITE" id="PS01188">
    <property type="entry name" value="ELO"/>
    <property type="match status" value="1"/>
</dbReference>
<dbReference type="Proteomes" id="UP000007266">
    <property type="component" value="Linkage group 9"/>
</dbReference>
<dbReference type="PANTHER" id="PTHR11157">
    <property type="entry name" value="FATTY ACID ACYL TRANSFERASE-RELATED"/>
    <property type="match status" value="1"/>
</dbReference>
<evidence type="ECO:0000256" key="7">
    <source>
        <dbReference type="ARBA" id="ARBA00023098"/>
    </source>
</evidence>
<feature type="transmembrane region" description="Helical" evidence="10">
    <location>
        <begin position="26"/>
        <end position="46"/>
    </location>
</feature>
<dbReference type="eggNOG" id="KOG3071">
    <property type="taxonomic scope" value="Eukaryota"/>
</dbReference>
<keyword evidence="12" id="KW-1185">Reference proteome</keyword>
<keyword evidence="3 10" id="KW-0808">Transferase</keyword>
<dbReference type="AlphaFoldDB" id="D6X2U5"/>
<keyword evidence="8 10" id="KW-0472">Membrane</keyword>
<dbReference type="PANTHER" id="PTHR11157:SF103">
    <property type="entry name" value="ELONGATION OF VERY LONG CHAIN FATTY ACIDS PROTEIN"/>
    <property type="match status" value="1"/>
</dbReference>
<dbReference type="OrthoDB" id="434092at2759"/>
<dbReference type="GO" id="GO:0009922">
    <property type="term" value="F:fatty acid elongase activity"/>
    <property type="evidence" value="ECO:0000318"/>
    <property type="project" value="GO_Central"/>
</dbReference>
<dbReference type="KEGG" id="tca:655397"/>
<name>D6X2U5_TRICA</name>